<evidence type="ECO:0000313" key="2">
    <source>
        <dbReference type="Proteomes" id="UP001204144"/>
    </source>
</evidence>
<evidence type="ECO:0008006" key="3">
    <source>
        <dbReference type="Google" id="ProtNLM"/>
    </source>
</evidence>
<comment type="caution">
    <text evidence="1">The sequence shown here is derived from an EMBL/GenBank/DDBJ whole genome shotgun (WGS) entry which is preliminary data.</text>
</comment>
<reference evidence="1 2" key="1">
    <citation type="submission" date="2018-11" db="EMBL/GenBank/DDBJ databases">
        <title>Novel bacteria species description.</title>
        <authorList>
            <person name="Han J.-H."/>
        </authorList>
    </citation>
    <scope>NUCLEOTIDE SEQUENCE [LARGE SCALE GENOMIC DNA]</scope>
    <source>
        <strain evidence="1 2">KCTC23259</strain>
    </source>
</reference>
<dbReference type="AlphaFoldDB" id="A0AAE3GY66"/>
<evidence type="ECO:0000313" key="1">
    <source>
        <dbReference type="EMBL" id="MCP9761398.1"/>
    </source>
</evidence>
<protein>
    <recommendedName>
        <fullName evidence="3">NERD domain-containing protein</fullName>
    </recommendedName>
</protein>
<proteinExistence type="predicted"/>
<keyword evidence="2" id="KW-1185">Reference proteome</keyword>
<dbReference type="EMBL" id="RJUF01000001">
    <property type="protein sequence ID" value="MCP9761398.1"/>
    <property type="molecule type" value="Genomic_DNA"/>
</dbReference>
<dbReference type="Proteomes" id="UP001204144">
    <property type="component" value="Unassembled WGS sequence"/>
</dbReference>
<dbReference type="RefSeq" id="WP_255035133.1">
    <property type="nucleotide sequence ID" value="NZ_RJUF01000001.1"/>
</dbReference>
<organism evidence="1 2">
    <name type="scientific">Lacihabitans soyangensis</name>
    <dbReference type="NCBI Taxonomy" id="869394"/>
    <lineage>
        <taxon>Bacteria</taxon>
        <taxon>Pseudomonadati</taxon>
        <taxon>Bacteroidota</taxon>
        <taxon>Cytophagia</taxon>
        <taxon>Cytophagales</taxon>
        <taxon>Leadbetterellaceae</taxon>
        <taxon>Lacihabitans</taxon>
    </lineage>
</organism>
<accession>A0AAE3GY66</accession>
<gene>
    <name evidence="1" type="ORF">EGI31_00415</name>
</gene>
<name>A0AAE3GY66_9BACT</name>
<sequence>MSIETKSQQLKDLIATYNADWLLGDLSALIRAGRERANDQLGKLSSPQRQLYYLAGLNISSDPAEGLDVMFTHEKWNPIVALLNEIEAEYDKLFFPTQPEDVTDEWKRVRQVAMPSFLSYFNQGPLNYEEQVINWIRDLFTPLNTIVENATGVKTEDFIQFYENLDQLRHKNFQAHSTRKELLRPNWDKYTKIKMGVVDEAPDFIKELGEQHRHIYTFMSDKGITDRFYPEELISETLPIEKVKIVLQHLVIKRAKTDYLYYTATRPGNPLFEKPILYIGEGIYQVFEVKQVIHAIENLLEQICTATEEHTTKYVSKKGKLLEDRIVELFSNFFKTDFKVFRGYYVDGCEQDILILWKNYAFIIEAKGYSLREPLRNPEKAFVRIKDDFDACIGYGYTQTRRVEKKFIDAVRLKITDKDGKLIEEIDTSKYEQDFSIIVNIKSFGQIQCDLSTLIKLENDDDVYPWAVKLDDLEIFLLTLISRKKKPIDFVNYLLMRETLHEKLICSDELEICGGFLIGKLNQKQVDKNSMIVTAPDLGDIFDKQYHKTMGFKNEKYLYEKQSGKFLFW</sequence>